<dbReference type="SMART" id="SM00471">
    <property type="entry name" value="HDc"/>
    <property type="match status" value="1"/>
</dbReference>
<reference evidence="2" key="1">
    <citation type="journal article" date="2021" name="PeerJ">
        <title>Extensive microbial diversity within the chicken gut microbiome revealed by metagenomics and culture.</title>
        <authorList>
            <person name="Gilroy R."/>
            <person name="Ravi A."/>
            <person name="Getino M."/>
            <person name="Pursley I."/>
            <person name="Horton D.L."/>
            <person name="Alikhan N.F."/>
            <person name="Baker D."/>
            <person name="Gharbi K."/>
            <person name="Hall N."/>
            <person name="Watson M."/>
            <person name="Adriaenssens E.M."/>
            <person name="Foster-Nyarko E."/>
            <person name="Jarju S."/>
            <person name="Secka A."/>
            <person name="Antonio M."/>
            <person name="Oren A."/>
            <person name="Chaudhuri R.R."/>
            <person name="La Ragione R."/>
            <person name="Hildebrand F."/>
            <person name="Pallen M.J."/>
        </authorList>
    </citation>
    <scope>NUCLEOTIDE SEQUENCE</scope>
    <source>
        <strain evidence="2">ChiBcec2-3848</strain>
    </source>
</reference>
<dbReference type="Gene3D" id="1.10.3210.10">
    <property type="entry name" value="Hypothetical protein af1432"/>
    <property type="match status" value="1"/>
</dbReference>
<organism evidence="2 3">
    <name type="scientific">Candidatus Blautia merdavium</name>
    <dbReference type="NCBI Taxonomy" id="2838494"/>
    <lineage>
        <taxon>Bacteria</taxon>
        <taxon>Bacillati</taxon>
        <taxon>Bacillota</taxon>
        <taxon>Clostridia</taxon>
        <taxon>Lachnospirales</taxon>
        <taxon>Lachnospiraceae</taxon>
        <taxon>Blautia</taxon>
    </lineage>
</organism>
<proteinExistence type="predicted"/>
<comment type="caution">
    <text evidence="2">The sequence shown here is derived from an EMBL/GenBank/DDBJ whole genome shotgun (WGS) entry which is preliminary data.</text>
</comment>
<accession>A0A9D2PML1</accession>
<name>A0A9D2PML1_9FIRM</name>
<gene>
    <name evidence="2" type="ORF">H9753_02115</name>
</gene>
<protein>
    <submittedName>
        <fullName evidence="2">HD domain-containing protein</fullName>
    </submittedName>
</protein>
<dbReference type="AlphaFoldDB" id="A0A9D2PML1"/>
<dbReference type="CDD" id="cd00077">
    <property type="entry name" value="HDc"/>
    <property type="match status" value="1"/>
</dbReference>
<feature type="domain" description="HD/PDEase" evidence="1">
    <location>
        <begin position="26"/>
        <end position="158"/>
    </location>
</feature>
<dbReference type="InterPro" id="IPR003607">
    <property type="entry name" value="HD/PDEase_dom"/>
</dbReference>
<evidence type="ECO:0000259" key="1">
    <source>
        <dbReference type="SMART" id="SM00471"/>
    </source>
</evidence>
<dbReference type="Pfam" id="PF01966">
    <property type="entry name" value="HD"/>
    <property type="match status" value="1"/>
</dbReference>
<dbReference type="SUPFAM" id="SSF109604">
    <property type="entry name" value="HD-domain/PDEase-like"/>
    <property type="match status" value="1"/>
</dbReference>
<dbReference type="InterPro" id="IPR006675">
    <property type="entry name" value="HDIG_dom"/>
</dbReference>
<dbReference type="NCBIfam" id="TIGR00277">
    <property type="entry name" value="HDIG"/>
    <property type="match status" value="1"/>
</dbReference>
<sequence>MSSIDLEYAKKSFREYLSAYDQTDDKIKLKRVHTFCVVDAADYISRHEKLSEEDHQLALLIALLHDIGRFEQLKVFHSYDDSQFDHASFGVKVLFEDNLIQNFIRTREYDDVIRQAIAWHSSYALPPIEDERTLLHCRLIRDADKLDNFRVKATETLEAHFDVSKEEVQRETVSPNILEAVRAHRCIRREERSTHLDMWISYLAFIFDLNFPSSFRYIQDHDYINHNIDRMEYQQEKTKENMEEIRKICNDFVLAGQCIFC</sequence>
<evidence type="ECO:0000313" key="2">
    <source>
        <dbReference type="EMBL" id="HJC62402.1"/>
    </source>
</evidence>
<dbReference type="EMBL" id="DWVZ01000026">
    <property type="protein sequence ID" value="HJC62402.1"/>
    <property type="molecule type" value="Genomic_DNA"/>
</dbReference>
<evidence type="ECO:0000313" key="3">
    <source>
        <dbReference type="Proteomes" id="UP000823886"/>
    </source>
</evidence>
<dbReference type="InterPro" id="IPR006674">
    <property type="entry name" value="HD_domain"/>
</dbReference>
<reference evidence="2" key="2">
    <citation type="submission" date="2021-04" db="EMBL/GenBank/DDBJ databases">
        <authorList>
            <person name="Gilroy R."/>
        </authorList>
    </citation>
    <scope>NUCLEOTIDE SEQUENCE</scope>
    <source>
        <strain evidence="2">ChiBcec2-3848</strain>
    </source>
</reference>
<dbReference type="Proteomes" id="UP000823886">
    <property type="component" value="Unassembled WGS sequence"/>
</dbReference>